<evidence type="ECO:0000313" key="2">
    <source>
        <dbReference type="Proteomes" id="UP000499080"/>
    </source>
</evidence>
<protein>
    <submittedName>
        <fullName evidence="1">Uncharacterized protein</fullName>
    </submittedName>
</protein>
<comment type="caution">
    <text evidence="1">The sequence shown here is derived from an EMBL/GenBank/DDBJ whole genome shotgun (WGS) entry which is preliminary data.</text>
</comment>
<dbReference type="EMBL" id="BGPR01180092">
    <property type="protein sequence ID" value="GBM59787.1"/>
    <property type="molecule type" value="Genomic_DNA"/>
</dbReference>
<reference evidence="1 2" key="1">
    <citation type="journal article" date="2019" name="Sci. Rep.">
        <title>Orb-weaving spider Araneus ventricosus genome elucidates the spidroin gene catalogue.</title>
        <authorList>
            <person name="Kono N."/>
            <person name="Nakamura H."/>
            <person name="Ohtoshi R."/>
            <person name="Moran D.A.P."/>
            <person name="Shinohara A."/>
            <person name="Yoshida Y."/>
            <person name="Fujiwara M."/>
            <person name="Mori M."/>
            <person name="Tomita M."/>
            <person name="Arakawa K."/>
        </authorList>
    </citation>
    <scope>NUCLEOTIDE SEQUENCE [LARGE SCALE GENOMIC DNA]</scope>
</reference>
<evidence type="ECO:0000313" key="1">
    <source>
        <dbReference type="EMBL" id="GBM59787.1"/>
    </source>
</evidence>
<name>A0A4Y2H2U7_ARAVE</name>
<organism evidence="1 2">
    <name type="scientific">Araneus ventricosus</name>
    <name type="common">Orbweaver spider</name>
    <name type="synonym">Epeira ventricosa</name>
    <dbReference type="NCBI Taxonomy" id="182803"/>
    <lineage>
        <taxon>Eukaryota</taxon>
        <taxon>Metazoa</taxon>
        <taxon>Ecdysozoa</taxon>
        <taxon>Arthropoda</taxon>
        <taxon>Chelicerata</taxon>
        <taxon>Arachnida</taxon>
        <taxon>Araneae</taxon>
        <taxon>Araneomorphae</taxon>
        <taxon>Entelegynae</taxon>
        <taxon>Araneoidea</taxon>
        <taxon>Araneidae</taxon>
        <taxon>Araneus</taxon>
    </lineage>
</organism>
<accession>A0A4Y2H2U7</accession>
<dbReference type="Proteomes" id="UP000499080">
    <property type="component" value="Unassembled WGS sequence"/>
</dbReference>
<dbReference type="AlphaFoldDB" id="A0A4Y2H2U7"/>
<sequence>MGNTNLILESYRPVLKLREGYFEMKGVIVNHGQMARTASEPELSSPNFRTTPTELSLIFNRFNEHHTRIHGMFVVVFDLEPRTFGREDEILPRGHASWKRKKLRP</sequence>
<proteinExistence type="predicted"/>
<gene>
    <name evidence="1" type="ORF">AVEN_156273_1</name>
</gene>
<keyword evidence="2" id="KW-1185">Reference proteome</keyword>